<organism evidence="2 3">
    <name type="scientific">Goodea atripinnis</name>
    <dbReference type="NCBI Taxonomy" id="208336"/>
    <lineage>
        <taxon>Eukaryota</taxon>
        <taxon>Metazoa</taxon>
        <taxon>Chordata</taxon>
        <taxon>Craniata</taxon>
        <taxon>Vertebrata</taxon>
        <taxon>Euteleostomi</taxon>
        <taxon>Actinopterygii</taxon>
        <taxon>Neopterygii</taxon>
        <taxon>Teleostei</taxon>
        <taxon>Neoteleostei</taxon>
        <taxon>Acanthomorphata</taxon>
        <taxon>Ovalentaria</taxon>
        <taxon>Atherinomorphae</taxon>
        <taxon>Cyprinodontiformes</taxon>
        <taxon>Goodeidae</taxon>
        <taxon>Goodea</taxon>
    </lineage>
</organism>
<sequence>MSLRILQFTCSKSLVQSSYLAVWFLDSPSLHLWLDSIRFLLAKCEQGWPTVIVGGSSGPNPRLGRIVPSGTPHTKLSSKQAVWKRRGERKELCSVHQPS</sequence>
<evidence type="ECO:0000313" key="3">
    <source>
        <dbReference type="Proteomes" id="UP001476798"/>
    </source>
</evidence>
<keyword evidence="3" id="KW-1185">Reference proteome</keyword>
<proteinExistence type="predicted"/>
<protein>
    <submittedName>
        <fullName evidence="2">Uncharacterized protein</fullName>
    </submittedName>
</protein>
<gene>
    <name evidence="2" type="ORF">GOODEAATRI_028544</name>
</gene>
<comment type="caution">
    <text evidence="2">The sequence shown here is derived from an EMBL/GenBank/DDBJ whole genome shotgun (WGS) entry which is preliminary data.</text>
</comment>
<accession>A0ABV0NP24</accession>
<dbReference type="EMBL" id="JAHRIO010043963">
    <property type="protein sequence ID" value="MEQ2173118.1"/>
    <property type="molecule type" value="Genomic_DNA"/>
</dbReference>
<name>A0ABV0NP24_9TELE</name>
<evidence type="ECO:0000256" key="1">
    <source>
        <dbReference type="SAM" id="MobiDB-lite"/>
    </source>
</evidence>
<feature type="region of interest" description="Disordered" evidence="1">
    <location>
        <begin position="65"/>
        <end position="99"/>
    </location>
</feature>
<feature type="compositionally biased region" description="Polar residues" evidence="1">
    <location>
        <begin position="71"/>
        <end position="80"/>
    </location>
</feature>
<evidence type="ECO:0000313" key="2">
    <source>
        <dbReference type="EMBL" id="MEQ2173118.1"/>
    </source>
</evidence>
<reference evidence="2 3" key="1">
    <citation type="submission" date="2021-06" db="EMBL/GenBank/DDBJ databases">
        <authorList>
            <person name="Palmer J.M."/>
        </authorList>
    </citation>
    <scope>NUCLEOTIDE SEQUENCE [LARGE SCALE GENOMIC DNA]</scope>
    <source>
        <strain evidence="2 3">GA_2019</strain>
        <tissue evidence="2">Muscle</tissue>
    </source>
</reference>
<dbReference type="Proteomes" id="UP001476798">
    <property type="component" value="Unassembled WGS sequence"/>
</dbReference>